<comment type="caution">
    <text evidence="7">The sequence shown here is derived from an EMBL/GenBank/DDBJ whole genome shotgun (WGS) entry which is preliminary data.</text>
</comment>
<evidence type="ECO:0000313" key="7">
    <source>
        <dbReference type="EMBL" id="MCY1595708.1"/>
    </source>
</evidence>
<dbReference type="GO" id="GO:0005886">
    <property type="term" value="C:plasma membrane"/>
    <property type="evidence" value="ECO:0007669"/>
    <property type="project" value="UniProtKB-SubCell"/>
</dbReference>
<proteinExistence type="inferred from homology"/>
<dbReference type="RefSeq" id="WP_268210726.1">
    <property type="nucleotide sequence ID" value="NZ_JANSKK010000003.1"/>
</dbReference>
<comment type="similarity">
    <text evidence="2">Belongs to the CDP-glycerol glycerophosphotransferase family.</text>
</comment>
<dbReference type="GO" id="GO:0047355">
    <property type="term" value="F:CDP-glycerol glycerophosphotransferase activity"/>
    <property type="evidence" value="ECO:0007669"/>
    <property type="project" value="InterPro"/>
</dbReference>
<dbReference type="InterPro" id="IPR007554">
    <property type="entry name" value="Glycerophosphate_synth"/>
</dbReference>
<dbReference type="PANTHER" id="PTHR37316:SF2">
    <property type="entry name" value="TEICHOIC ACID RIBITOL-PHOSPHATE POLYMERASE TARK"/>
    <property type="match status" value="1"/>
</dbReference>
<name>A0A9Q4H313_9STAP</name>
<dbReference type="AlphaFoldDB" id="A0A9Q4H313"/>
<dbReference type="EMBL" id="JANSKX010000039">
    <property type="protein sequence ID" value="MCY1595708.1"/>
    <property type="molecule type" value="Genomic_DNA"/>
</dbReference>
<dbReference type="GO" id="GO:0019350">
    <property type="term" value="P:teichoic acid biosynthetic process"/>
    <property type="evidence" value="ECO:0007669"/>
    <property type="project" value="UniProtKB-KW"/>
</dbReference>
<protein>
    <submittedName>
        <fullName evidence="7">CDP-glycerol glycerophosphotransferase family protein</fullName>
    </submittedName>
</protein>
<keyword evidence="5" id="KW-0777">Teichoic acid biosynthesis</keyword>
<evidence type="ECO:0000256" key="5">
    <source>
        <dbReference type="ARBA" id="ARBA00022944"/>
    </source>
</evidence>
<comment type="subcellular location">
    <subcellularLocation>
        <location evidence="1">Cell membrane</location>
        <topology evidence="1">Peripheral membrane protein</topology>
    </subcellularLocation>
</comment>
<evidence type="ECO:0000256" key="2">
    <source>
        <dbReference type="ARBA" id="ARBA00010488"/>
    </source>
</evidence>
<keyword evidence="4" id="KW-0808">Transferase</keyword>
<dbReference type="InterPro" id="IPR043148">
    <property type="entry name" value="TagF_C"/>
</dbReference>
<sequence>MAKESLIIDDIYWERVQLYIEGHTDHWTIKDQNIYLQNLTETTILQANHVSVDGSHFKARFNVAILNDGSYLPSDDYLICYKGQYNYIAQINPELLERDAYELTEEDDEALEEMETENQRNNYLLKYYSKTFKKGGNSKKTQYSVTPKISSEVNEFVLHVKFKQPAPKKKDTPLSKLIQKYRKFSYNVRLRTFKSIFNIVKFFRLRKGNTILFTSDSRSNMSGNFKFVYDELLRQHLDDKYHIHSVFKSNIAQRRSVIDKFRFPYLLGKADYIFVDDFHPLLYKLKFRRNQEIIQLWHAVGAFKTVGFSRAGKKGGPMFNSPNHRNYTKATVSSENDIPFYGEAFGIKERNILPTGIPRTDIFFNEAYKEDTVAQIEDEIPQVKGKQVILFAPTFRGNGHRSAHYPFFKIDFKRLADYCESHNAVVLFKMHPFVKNKLTIPHQYQDYFIDVSDYREVNDILFITDILISDYSSLVYEFALFEKPMLFYAFDLEDYIQSRDFYEPYKDFVPGKIVTTFDQLLSALYNKDFEQEKVPRFVDKHFKDTDGRSSERVVRSIFGT</sequence>
<dbReference type="Gene3D" id="3.40.50.12580">
    <property type="match status" value="1"/>
</dbReference>
<gene>
    <name evidence="7" type="ORF">NW112_10705</name>
</gene>
<dbReference type="SUPFAM" id="SSF53756">
    <property type="entry name" value="UDP-Glycosyltransferase/glycogen phosphorylase"/>
    <property type="match status" value="1"/>
</dbReference>
<organism evidence="7 8">
    <name type="scientific">Staphylococcus pettenkoferi</name>
    <dbReference type="NCBI Taxonomy" id="170573"/>
    <lineage>
        <taxon>Bacteria</taxon>
        <taxon>Bacillati</taxon>
        <taxon>Bacillota</taxon>
        <taxon>Bacilli</taxon>
        <taxon>Bacillales</taxon>
        <taxon>Staphylococcaceae</taxon>
        <taxon>Staphylococcus</taxon>
    </lineage>
</organism>
<dbReference type="InterPro" id="IPR051612">
    <property type="entry name" value="Teichoic_Acid_Biosynth"/>
</dbReference>
<keyword evidence="3" id="KW-1003">Cell membrane</keyword>
<evidence type="ECO:0000256" key="1">
    <source>
        <dbReference type="ARBA" id="ARBA00004202"/>
    </source>
</evidence>
<keyword evidence="6" id="KW-0472">Membrane</keyword>
<evidence type="ECO:0000256" key="3">
    <source>
        <dbReference type="ARBA" id="ARBA00022475"/>
    </source>
</evidence>
<dbReference type="InterPro" id="IPR043149">
    <property type="entry name" value="TagF_N"/>
</dbReference>
<accession>A0A9Q4H313</accession>
<dbReference type="Proteomes" id="UP001081438">
    <property type="component" value="Unassembled WGS sequence"/>
</dbReference>
<dbReference type="Gene3D" id="3.40.50.11820">
    <property type="match status" value="1"/>
</dbReference>
<evidence type="ECO:0000256" key="4">
    <source>
        <dbReference type="ARBA" id="ARBA00022679"/>
    </source>
</evidence>
<evidence type="ECO:0000313" key="8">
    <source>
        <dbReference type="Proteomes" id="UP001081438"/>
    </source>
</evidence>
<dbReference type="Pfam" id="PF04464">
    <property type="entry name" value="Glyphos_transf"/>
    <property type="match status" value="1"/>
</dbReference>
<reference evidence="7" key="1">
    <citation type="journal article" date="2022" name="Int. J. Mol. Sci.">
        <title>Phenotypic and genotypic virulence characterisation of Staphylococcus pettenkoferi strains isolated from human bloodstream and diabetic foot infections.</title>
        <authorList>
            <person name="Magnan C."/>
        </authorList>
    </citation>
    <scope>NUCLEOTIDE SEQUENCE</scope>
    <source>
        <strain evidence="7">NSP020P</strain>
    </source>
</reference>
<dbReference type="PANTHER" id="PTHR37316">
    <property type="entry name" value="TEICHOIC ACID GLYCEROL-PHOSPHATE PRIMASE"/>
    <property type="match status" value="1"/>
</dbReference>
<evidence type="ECO:0000256" key="6">
    <source>
        <dbReference type="ARBA" id="ARBA00023136"/>
    </source>
</evidence>